<accession>A0A345ZWV2</accession>
<dbReference type="RefSeq" id="WP_115691778.1">
    <property type="nucleotide sequence ID" value="NZ_CP031417.1"/>
</dbReference>
<dbReference type="InterPro" id="IPR045079">
    <property type="entry name" value="Oxoprolinase-like"/>
</dbReference>
<feature type="domain" description="Hydantoinase B/oxoprolinase" evidence="1">
    <location>
        <begin position="9"/>
        <end position="530"/>
    </location>
</feature>
<dbReference type="PANTHER" id="PTHR11365:SF23">
    <property type="entry name" value="HYPOTHETICAL 5-OXOPROLINASE (EUROFUNG)-RELATED"/>
    <property type="match status" value="1"/>
</dbReference>
<sequence>MSNRKLSADPVLVEIVRNGVMAVTEEMKVNLMRTAYNMIIYEALDFTVGLFTKDGDTVSIGLGLPMFIRGMSETVKAKIRHFGPDGFEPGDILLTNDAYTTGSHLNHFTFTVPVFHEGKLVGFSCCMAHWPDVGGTLGGVTTDIYSEGLQIPIVKYARAGVVNQEIHEIIRMNVRLPERAMGDLRAQVTAIKTGERRFIELLDRYGQDNVLDCIKVLMNHAEAAARERTKAIPDGVYEAESFMDDDAVDVAKRIPIRVKVIVSGDEMTVDLTDVAKQVRGFYNSGPTTGIACAQVAFKCVTSPTDYPVNDGSFRNLKVVLPPGSIVSAVRPAPMRWWMTFPMTVVDTIFKALSKAVPDQVIAGHHADLCVALLDGFYPDTGKLFITSFGPLGGGWGAKRGEDGVSATVCINDGDTHNSPNEQFEAKYPVMVESLSLIADSGGPGRYRGGLGVETVVQALSDFNVNTSIERAVCLPWGLEGGLEGTGNEMLLRRDGVVHDDVPNAKVFRAKVKAGDAYVLRSGGGGGFGSPLERPPADVQHDVRQGYVSRAAARDYYGVVLNAETLAIDEAETKRQRAQLIDVHRARVAAQSEAPRRIERKQLDELPPGHLPIRCLLPSCCGRWHVPRGFEASEVLP</sequence>
<organism evidence="2 3">
    <name type="scientific">Pseudolabrys taiwanensis</name>
    <dbReference type="NCBI Taxonomy" id="331696"/>
    <lineage>
        <taxon>Bacteria</taxon>
        <taxon>Pseudomonadati</taxon>
        <taxon>Pseudomonadota</taxon>
        <taxon>Alphaproteobacteria</taxon>
        <taxon>Hyphomicrobiales</taxon>
        <taxon>Xanthobacteraceae</taxon>
        <taxon>Pseudolabrys</taxon>
    </lineage>
</organism>
<dbReference type="PANTHER" id="PTHR11365">
    <property type="entry name" value="5-OXOPROLINASE RELATED"/>
    <property type="match status" value="1"/>
</dbReference>
<evidence type="ECO:0000313" key="3">
    <source>
        <dbReference type="Proteomes" id="UP000254889"/>
    </source>
</evidence>
<gene>
    <name evidence="2" type="ORF">DW352_13305</name>
</gene>
<dbReference type="GO" id="GO:0017168">
    <property type="term" value="F:5-oxoprolinase (ATP-hydrolyzing) activity"/>
    <property type="evidence" value="ECO:0007669"/>
    <property type="project" value="TreeGrafter"/>
</dbReference>
<dbReference type="AlphaFoldDB" id="A0A345ZWV2"/>
<dbReference type="OrthoDB" id="9761586at2"/>
<evidence type="ECO:0000259" key="1">
    <source>
        <dbReference type="Pfam" id="PF02538"/>
    </source>
</evidence>
<keyword evidence="3" id="KW-1185">Reference proteome</keyword>
<dbReference type="GO" id="GO:0006749">
    <property type="term" value="P:glutathione metabolic process"/>
    <property type="evidence" value="ECO:0007669"/>
    <property type="project" value="TreeGrafter"/>
</dbReference>
<evidence type="ECO:0000313" key="2">
    <source>
        <dbReference type="EMBL" id="AXK81399.1"/>
    </source>
</evidence>
<name>A0A345ZWV2_9HYPH</name>
<proteinExistence type="predicted"/>
<dbReference type="EMBL" id="CP031417">
    <property type="protein sequence ID" value="AXK81399.1"/>
    <property type="molecule type" value="Genomic_DNA"/>
</dbReference>
<reference evidence="2 3" key="1">
    <citation type="submission" date="2018-07" db="EMBL/GenBank/DDBJ databases">
        <authorList>
            <person name="Quirk P.G."/>
            <person name="Krulwich T.A."/>
        </authorList>
    </citation>
    <scope>NUCLEOTIDE SEQUENCE [LARGE SCALE GENOMIC DNA]</scope>
    <source>
        <strain evidence="2 3">CC-BB4</strain>
    </source>
</reference>
<dbReference type="KEGG" id="ptaw:DW352_13305"/>
<dbReference type="GO" id="GO:0005829">
    <property type="term" value="C:cytosol"/>
    <property type="evidence" value="ECO:0007669"/>
    <property type="project" value="TreeGrafter"/>
</dbReference>
<protein>
    <submittedName>
        <fullName evidence="2">Hydantoinase B/oxoprolinase family protein</fullName>
    </submittedName>
</protein>
<dbReference type="InterPro" id="IPR003692">
    <property type="entry name" value="Hydantoinase_B"/>
</dbReference>
<dbReference type="Proteomes" id="UP000254889">
    <property type="component" value="Chromosome"/>
</dbReference>
<dbReference type="Pfam" id="PF02538">
    <property type="entry name" value="Hydantoinase_B"/>
    <property type="match status" value="1"/>
</dbReference>